<reference evidence="2" key="2">
    <citation type="journal article" date="2021" name="PeerJ">
        <title>Extensive microbial diversity within the chicken gut microbiome revealed by metagenomics and culture.</title>
        <authorList>
            <person name="Gilroy R."/>
            <person name="Ravi A."/>
            <person name="Getino M."/>
            <person name="Pursley I."/>
            <person name="Horton D.L."/>
            <person name="Alikhan N.F."/>
            <person name="Baker D."/>
            <person name="Gharbi K."/>
            <person name="Hall N."/>
            <person name="Watson M."/>
            <person name="Adriaenssens E.M."/>
            <person name="Foster-Nyarko E."/>
            <person name="Jarju S."/>
            <person name="Secka A."/>
            <person name="Antonio M."/>
            <person name="Oren A."/>
            <person name="Chaudhuri R.R."/>
            <person name="La Ragione R."/>
            <person name="Hildebrand F."/>
            <person name="Pallen M.J."/>
        </authorList>
    </citation>
    <scope>NUCLEOTIDE SEQUENCE</scope>
    <source>
        <strain evidence="2">CHK176-6737</strain>
    </source>
</reference>
<sequence length="306" mass="34132">MDKPTEPCLTAQELEKISAYAQGDIPTDDLYTFSVQLCNNDIDRDNERFTVETLQQLAKLFEGKTGIFDHSMKAGDQKARIFNAWVEAVPGKKTADGRDFYQLKARAYMVRTGENADLIREIEAGIKKEVSVSCRTEKCICSICGADRFAAPCAHTGGQVYGDKRCYFALENATDAYEWSFVAVPAQREAGVTKACTELPDGSVTLTKAAAARLQDKLARLQEEADLAKAFRTELAGEVMRRFAEFLPELAHENVSTLTERLTTKELQALRNALRDRQARTAAEPQLLRTPANGKDKKEKFAQFKI</sequence>
<keyword evidence="1" id="KW-0175">Coiled coil</keyword>
<dbReference type="Proteomes" id="UP000824125">
    <property type="component" value="Unassembled WGS sequence"/>
</dbReference>
<evidence type="ECO:0000313" key="2">
    <source>
        <dbReference type="EMBL" id="HIU69752.1"/>
    </source>
</evidence>
<proteinExistence type="predicted"/>
<feature type="coiled-coil region" evidence="1">
    <location>
        <begin position="204"/>
        <end position="231"/>
    </location>
</feature>
<gene>
    <name evidence="2" type="ORF">IAD23_07345</name>
</gene>
<dbReference type="EMBL" id="DVNM01000042">
    <property type="protein sequence ID" value="HIU69752.1"/>
    <property type="molecule type" value="Genomic_DNA"/>
</dbReference>
<evidence type="ECO:0000313" key="3">
    <source>
        <dbReference type="Proteomes" id="UP000824125"/>
    </source>
</evidence>
<accession>A0A9D1SNR5</accession>
<comment type="caution">
    <text evidence="2">The sequence shown here is derived from an EMBL/GenBank/DDBJ whole genome shotgun (WGS) entry which is preliminary data.</text>
</comment>
<organism evidence="2 3">
    <name type="scientific">Candidatus Scybalenecus merdavium</name>
    <dbReference type="NCBI Taxonomy" id="2840939"/>
    <lineage>
        <taxon>Bacteria</taxon>
        <taxon>Bacillati</taxon>
        <taxon>Bacillota</taxon>
        <taxon>Clostridia</taxon>
        <taxon>Eubacteriales</taxon>
        <taxon>Oscillospiraceae</taxon>
        <taxon>Oscillospiraceae incertae sedis</taxon>
        <taxon>Candidatus Scybalenecus</taxon>
    </lineage>
</organism>
<name>A0A9D1SNR5_9FIRM</name>
<protein>
    <submittedName>
        <fullName evidence="2">Uncharacterized protein</fullName>
    </submittedName>
</protein>
<dbReference type="AlphaFoldDB" id="A0A9D1SNR5"/>
<evidence type="ECO:0000256" key="1">
    <source>
        <dbReference type="SAM" id="Coils"/>
    </source>
</evidence>
<reference evidence="2" key="1">
    <citation type="submission" date="2020-10" db="EMBL/GenBank/DDBJ databases">
        <authorList>
            <person name="Gilroy R."/>
        </authorList>
    </citation>
    <scope>NUCLEOTIDE SEQUENCE</scope>
    <source>
        <strain evidence="2">CHK176-6737</strain>
    </source>
</reference>